<dbReference type="KEGG" id="ccoe:CETAM_09215"/>
<proteinExistence type="predicted"/>
<organism evidence="1 2">
    <name type="scientific">Corynebacterium comes</name>
    <dbReference type="NCBI Taxonomy" id="2675218"/>
    <lineage>
        <taxon>Bacteria</taxon>
        <taxon>Bacillati</taxon>
        <taxon>Actinomycetota</taxon>
        <taxon>Actinomycetes</taxon>
        <taxon>Mycobacteriales</taxon>
        <taxon>Corynebacteriaceae</taxon>
        <taxon>Corynebacterium</taxon>
    </lineage>
</organism>
<protein>
    <submittedName>
        <fullName evidence="1">Uncharacterized protein</fullName>
    </submittedName>
</protein>
<keyword evidence="2" id="KW-1185">Reference proteome</keyword>
<name>A0A6B8W2E3_9CORY</name>
<gene>
    <name evidence="1" type="ORF">CETAM_09215</name>
</gene>
<dbReference type="RefSeq" id="WP_156228581.1">
    <property type="nucleotide sequence ID" value="NZ_CP046453.1"/>
</dbReference>
<evidence type="ECO:0000313" key="1">
    <source>
        <dbReference type="EMBL" id="QGU05096.1"/>
    </source>
</evidence>
<reference evidence="1 2" key="1">
    <citation type="journal article" date="2021" name="Int. J. Syst. Evol. Microbiol.">
        <title>Classification of three corynebacterial strains isolated from a small paddock in North Rhine-Westphalia: proposal of &lt;i&gt;Corynebacterium kalinowskii&lt;/i&gt; sp. nov., &lt;i&gt;Corynebacterium comes&lt;/i&gt; sp. nov. and &lt;i&gt;Corynebacterium occultum&lt;/i&gt; sp. nov.</title>
        <authorList>
            <person name="Schaffert L."/>
            <person name="Ruwe M."/>
            <person name="Milse J."/>
            <person name="Hanuschka K."/>
            <person name="Ortseifen V."/>
            <person name="Droste J."/>
            <person name="Brandt D."/>
            <person name="Schl L."/>
            <person name="Kutter Y."/>
            <person name="Vinke S."/>
            <person name="Vieh P."/>
            <person name="Jacob L."/>
            <person name="L N.C."/>
            <person name="Schulte-Berndt E."/>
            <person name="Hain C."/>
            <person name="Linder M."/>
            <person name="Schmidt P."/>
            <person name="Wollenschl L."/>
            <person name="Luttermann T."/>
            <person name="Thieme E."/>
            <person name="Hassa J."/>
            <person name="Haak M."/>
            <person name="Wittchen M."/>
            <person name="Mentz A."/>
            <person name="Persicke M."/>
            <person name="Busche T."/>
            <person name="R C."/>
        </authorList>
    </citation>
    <scope>NUCLEOTIDE SEQUENCE [LARGE SCALE GENOMIC DNA]</scope>
    <source>
        <strain evidence="1 2">2019</strain>
    </source>
</reference>
<accession>A0A6B8W2E3</accession>
<sequence length="68" mass="7713">MALTAQQMIEYLSSLDPETEIRSVHQPNWPLEARITGLAQNNPDEPVYLLAYGDGGYPPEFEQVEDTY</sequence>
<dbReference type="EMBL" id="CP046453">
    <property type="protein sequence ID" value="QGU05096.1"/>
    <property type="molecule type" value="Genomic_DNA"/>
</dbReference>
<dbReference type="AlphaFoldDB" id="A0A6B8W2E3"/>
<dbReference type="Proteomes" id="UP000425178">
    <property type="component" value="Chromosome"/>
</dbReference>
<evidence type="ECO:0000313" key="2">
    <source>
        <dbReference type="Proteomes" id="UP000425178"/>
    </source>
</evidence>